<organism evidence="1 2">
    <name type="scientific">Ambispora leptoticha</name>
    <dbReference type="NCBI Taxonomy" id="144679"/>
    <lineage>
        <taxon>Eukaryota</taxon>
        <taxon>Fungi</taxon>
        <taxon>Fungi incertae sedis</taxon>
        <taxon>Mucoromycota</taxon>
        <taxon>Glomeromycotina</taxon>
        <taxon>Glomeromycetes</taxon>
        <taxon>Archaeosporales</taxon>
        <taxon>Ambisporaceae</taxon>
        <taxon>Ambispora</taxon>
    </lineage>
</organism>
<sequence>ENGQPKSAAKIRKQQFNVEEIDEDLRKRVIATLYANTVKTTPNEDETTCFARAKTLEDTIYKIT</sequence>
<accession>A0A9N9NJK5</accession>
<keyword evidence="2" id="KW-1185">Reference proteome</keyword>
<comment type="caution">
    <text evidence="1">The sequence shown here is derived from an EMBL/GenBank/DDBJ whole genome shotgun (WGS) entry which is preliminary data.</text>
</comment>
<protein>
    <submittedName>
        <fullName evidence="1">8986_t:CDS:1</fullName>
    </submittedName>
</protein>
<feature type="non-terminal residue" evidence="1">
    <location>
        <position position="1"/>
    </location>
</feature>
<evidence type="ECO:0000313" key="1">
    <source>
        <dbReference type="EMBL" id="CAG8738447.1"/>
    </source>
</evidence>
<reference evidence="1" key="1">
    <citation type="submission" date="2021-06" db="EMBL/GenBank/DDBJ databases">
        <authorList>
            <person name="Kallberg Y."/>
            <person name="Tangrot J."/>
            <person name="Rosling A."/>
        </authorList>
    </citation>
    <scope>NUCLEOTIDE SEQUENCE</scope>
    <source>
        <strain evidence="1">FL130A</strain>
    </source>
</reference>
<evidence type="ECO:0000313" key="2">
    <source>
        <dbReference type="Proteomes" id="UP000789508"/>
    </source>
</evidence>
<dbReference type="Proteomes" id="UP000789508">
    <property type="component" value="Unassembled WGS sequence"/>
</dbReference>
<dbReference type="AlphaFoldDB" id="A0A9N9NJK5"/>
<name>A0A9N9NJK5_9GLOM</name>
<dbReference type="EMBL" id="CAJVPS010034048">
    <property type="protein sequence ID" value="CAG8738447.1"/>
    <property type="molecule type" value="Genomic_DNA"/>
</dbReference>
<gene>
    <name evidence="1" type="ORF">ALEPTO_LOCUS12860</name>
</gene>
<proteinExistence type="predicted"/>